<gene>
    <name evidence="2" type="ORF">L6773_08160</name>
</gene>
<reference evidence="2" key="1">
    <citation type="submission" date="2022-01" db="EMBL/GenBank/DDBJ databases">
        <authorList>
            <person name="Wang Y."/>
        </authorList>
    </citation>
    <scope>NUCLEOTIDE SEQUENCE</scope>
    <source>
        <strain evidence="2">WB101</strain>
    </source>
</reference>
<evidence type="ECO:0000313" key="3">
    <source>
        <dbReference type="Proteomes" id="UP001165366"/>
    </source>
</evidence>
<evidence type="ECO:0008006" key="4">
    <source>
        <dbReference type="Google" id="ProtNLM"/>
    </source>
</evidence>
<reference evidence="2" key="2">
    <citation type="submission" date="2024-05" db="EMBL/GenBank/DDBJ databases">
        <title>Rhodohalobacter halophilus gen. nov., sp. nov., a moderately halophilic member of the family Balneolaceae.</title>
        <authorList>
            <person name="Xia J."/>
        </authorList>
    </citation>
    <scope>NUCLEOTIDE SEQUENCE</scope>
    <source>
        <strain evidence="2">WB101</strain>
    </source>
</reference>
<dbReference type="Proteomes" id="UP001165366">
    <property type="component" value="Unassembled WGS sequence"/>
</dbReference>
<keyword evidence="3" id="KW-1185">Reference proteome</keyword>
<keyword evidence="1" id="KW-0812">Transmembrane</keyword>
<keyword evidence="1" id="KW-1133">Transmembrane helix</keyword>
<proteinExistence type="predicted"/>
<dbReference type="EMBL" id="JAKLWS010000008">
    <property type="protein sequence ID" value="MCG2588533.1"/>
    <property type="molecule type" value="Genomic_DNA"/>
</dbReference>
<accession>A0ABS9KCJ4</accession>
<evidence type="ECO:0000313" key="2">
    <source>
        <dbReference type="EMBL" id="MCG2588533.1"/>
    </source>
</evidence>
<keyword evidence="1" id="KW-0472">Membrane</keyword>
<organism evidence="2 3">
    <name type="scientific">Rhodohalobacter sulfatireducens</name>
    <dbReference type="NCBI Taxonomy" id="2911366"/>
    <lineage>
        <taxon>Bacteria</taxon>
        <taxon>Pseudomonadati</taxon>
        <taxon>Balneolota</taxon>
        <taxon>Balneolia</taxon>
        <taxon>Balneolales</taxon>
        <taxon>Balneolaceae</taxon>
        <taxon>Rhodohalobacter</taxon>
    </lineage>
</organism>
<feature type="transmembrane region" description="Helical" evidence="1">
    <location>
        <begin position="14"/>
        <end position="32"/>
    </location>
</feature>
<evidence type="ECO:0000256" key="1">
    <source>
        <dbReference type="SAM" id="Phobius"/>
    </source>
</evidence>
<protein>
    <recommendedName>
        <fullName evidence="4">DUF1570 domain-containing protein</fullName>
    </recommendedName>
</protein>
<dbReference type="RefSeq" id="WP_237853374.1">
    <property type="nucleotide sequence ID" value="NZ_JAKLWS010000008.1"/>
</dbReference>
<name>A0ABS9KCJ4_9BACT</name>
<sequence length="397" mass="46525">MEILKKILSTVFKVLKWLLFTVLLILCISAIYNQFLPEESEEVEYLSEAQKSYILEAFHLQSNLGDKIFPNWSDHYVPVIVYNEKYAFLVGMKNPDDGWRKMPADILRGEEWILVQSDDFFSDSYYRQRLRDPEITPENFTVKVGDRWVATLQTREYAEIAFYHGFKEELPAVVSSVFPYKLFWNLIMGNSENYVAGLVHESFHALQGIRVPDRLSSAEYINSVESQYPWENEQNRQGWAQEADLLIKAYQSSSELETRELINRFLEVRENRRMNADLSAEEVRYEKEREWLEGMAKYAELKMGLIAAETTNYTPEPKLQDIDSDFNSYQSFESYFENQVAETKRAVAREGESRFYHTGMLQAMLLDQVQDGWKSRVFQEGVYLDDLLSNFAGMHTD</sequence>
<comment type="caution">
    <text evidence="2">The sequence shown here is derived from an EMBL/GenBank/DDBJ whole genome shotgun (WGS) entry which is preliminary data.</text>
</comment>